<sequence length="71" mass="8476">MSFPDRLKELREEKKLTQEELAKIVGLTLRAYQLYEYGEGYPTFKRLIIIADFFDVSLDYLVGRSDLRERK</sequence>
<dbReference type="Pfam" id="PF01381">
    <property type="entry name" value="HTH_3"/>
    <property type="match status" value="1"/>
</dbReference>
<dbReference type="SMART" id="SM00530">
    <property type="entry name" value="HTH_XRE"/>
    <property type="match status" value="1"/>
</dbReference>
<accession>A0A0S2W476</accession>
<dbReference type="PROSITE" id="PS50943">
    <property type="entry name" value="HTH_CROC1"/>
    <property type="match status" value="1"/>
</dbReference>
<dbReference type="InterPro" id="IPR010982">
    <property type="entry name" value="Lambda_DNA-bd_dom_sf"/>
</dbReference>
<keyword evidence="1" id="KW-0238">DNA-binding</keyword>
<dbReference type="PANTHER" id="PTHR46558:SF11">
    <property type="entry name" value="HTH-TYPE TRANSCRIPTIONAL REGULATOR XRE"/>
    <property type="match status" value="1"/>
</dbReference>
<proteinExistence type="predicted"/>
<evidence type="ECO:0000313" key="3">
    <source>
        <dbReference type="EMBL" id="ALP94142.1"/>
    </source>
</evidence>
<dbReference type="RefSeq" id="WP_033119025.1">
    <property type="nucleotide sequence ID" value="NZ_CALICV010000109.1"/>
</dbReference>
<reference evidence="3 4" key="1">
    <citation type="journal article" date="2015" name="Nat. Commun.">
        <title>Production of butyrate from lysine and the Amadori product fructoselysine by a human gut commensal.</title>
        <authorList>
            <person name="Bui T.P."/>
            <person name="Ritari J."/>
            <person name="Boeren S."/>
            <person name="de Waard P."/>
            <person name="Plugge C.M."/>
            <person name="de Vos W.M."/>
        </authorList>
    </citation>
    <scope>NUCLEOTIDE SEQUENCE [LARGE SCALE GENOMIC DNA]</scope>
    <source>
        <strain evidence="3 4">AF211</strain>
    </source>
</reference>
<name>A0A0S2W476_9FIRM</name>
<evidence type="ECO:0000259" key="2">
    <source>
        <dbReference type="PROSITE" id="PS50943"/>
    </source>
</evidence>
<keyword evidence="4" id="KW-1185">Reference proteome</keyword>
<protein>
    <submittedName>
        <fullName evidence="3">Repressor (CI-like)</fullName>
    </submittedName>
</protein>
<dbReference type="PANTHER" id="PTHR46558">
    <property type="entry name" value="TRACRIPTIONAL REGULATORY PROTEIN-RELATED-RELATED"/>
    <property type="match status" value="1"/>
</dbReference>
<dbReference type="PATRIC" id="fig|1297617.4.peg.1799"/>
<evidence type="ECO:0000256" key="1">
    <source>
        <dbReference type="ARBA" id="ARBA00023125"/>
    </source>
</evidence>
<dbReference type="KEGG" id="ibu:IB211_01751c"/>
<dbReference type="CDD" id="cd00093">
    <property type="entry name" value="HTH_XRE"/>
    <property type="match status" value="1"/>
</dbReference>
<dbReference type="GO" id="GO:0003677">
    <property type="term" value="F:DNA binding"/>
    <property type="evidence" value="ECO:0007669"/>
    <property type="project" value="UniProtKB-KW"/>
</dbReference>
<dbReference type="InterPro" id="IPR001387">
    <property type="entry name" value="Cro/C1-type_HTH"/>
</dbReference>
<dbReference type="AlphaFoldDB" id="A0A0S2W476"/>
<feature type="domain" description="HTH cro/C1-type" evidence="2">
    <location>
        <begin position="7"/>
        <end position="61"/>
    </location>
</feature>
<organism evidence="3 4">
    <name type="scientific">Intestinimonas butyriciproducens</name>
    <dbReference type="NCBI Taxonomy" id="1297617"/>
    <lineage>
        <taxon>Bacteria</taxon>
        <taxon>Bacillati</taxon>
        <taxon>Bacillota</taxon>
        <taxon>Clostridia</taxon>
        <taxon>Eubacteriales</taxon>
        <taxon>Intestinimonas</taxon>
    </lineage>
</organism>
<dbReference type="Proteomes" id="UP000064844">
    <property type="component" value="Chromosome"/>
</dbReference>
<dbReference type="Gene3D" id="1.10.260.40">
    <property type="entry name" value="lambda repressor-like DNA-binding domains"/>
    <property type="match status" value="1"/>
</dbReference>
<dbReference type="EMBL" id="CP011307">
    <property type="protein sequence ID" value="ALP94142.1"/>
    <property type="molecule type" value="Genomic_DNA"/>
</dbReference>
<gene>
    <name evidence="3" type="ORF">IB211_01751c</name>
</gene>
<reference evidence="4" key="2">
    <citation type="submission" date="2015-04" db="EMBL/GenBank/DDBJ databases">
        <title>A butyrogenic pathway from the amino acid lysine in a human gut commensal.</title>
        <authorList>
            <person name="de Vos W.M."/>
            <person name="Bui N.T.P."/>
            <person name="Plugge C.M."/>
            <person name="Ritari J."/>
        </authorList>
    </citation>
    <scope>NUCLEOTIDE SEQUENCE [LARGE SCALE GENOMIC DNA]</scope>
    <source>
        <strain evidence="4">AF211</strain>
    </source>
</reference>
<dbReference type="SUPFAM" id="SSF47413">
    <property type="entry name" value="lambda repressor-like DNA-binding domains"/>
    <property type="match status" value="1"/>
</dbReference>
<evidence type="ECO:0000313" key="4">
    <source>
        <dbReference type="Proteomes" id="UP000064844"/>
    </source>
</evidence>
<dbReference type="STRING" id="1297617.IB211_01751c"/>